<dbReference type="OrthoDB" id="3797001at2759"/>
<dbReference type="EMBL" id="JAPEVA010000004">
    <property type="protein sequence ID" value="KAJ4411788.1"/>
    <property type="molecule type" value="Genomic_DNA"/>
</dbReference>
<feature type="compositionally biased region" description="Basic and acidic residues" evidence="1">
    <location>
        <begin position="51"/>
        <end position="69"/>
    </location>
</feature>
<sequence length="204" mass="22745">MSVAPIGLLPPASGVGPSQQRRPFLSKEEHAFLAAHEYAKAFERIREEEELKQRVEEQRKRDKKEEKAKAKAQAAEAKGHTLGPKKTPAQRLRTFLKVKPGRSSQPDFTATTDNLDRMSCTGGACTSYPTVGIPSGLGSTGGTPAGRVKPSTPKEGEEIRKKEAEYKKTHQERRTHRKEKRAEYRKKAKDLFGKVKLKVARKLA</sequence>
<comment type="caution">
    <text evidence="2">The sequence shown here is derived from an EMBL/GenBank/DDBJ whole genome shotgun (WGS) entry which is preliminary data.</text>
</comment>
<protein>
    <submittedName>
        <fullName evidence="2">Uncharacterized protein</fullName>
    </submittedName>
</protein>
<gene>
    <name evidence="2" type="ORF">N0V91_000923</name>
</gene>
<dbReference type="AlphaFoldDB" id="A0A9W8ZL96"/>
<evidence type="ECO:0000256" key="1">
    <source>
        <dbReference type="SAM" id="MobiDB-lite"/>
    </source>
</evidence>
<dbReference type="Proteomes" id="UP001140510">
    <property type="component" value="Unassembled WGS sequence"/>
</dbReference>
<proteinExistence type="predicted"/>
<feature type="region of interest" description="Disordered" evidence="1">
    <location>
        <begin position="51"/>
        <end position="184"/>
    </location>
</feature>
<keyword evidence="3" id="KW-1185">Reference proteome</keyword>
<feature type="compositionally biased region" description="Polar residues" evidence="1">
    <location>
        <begin position="102"/>
        <end position="113"/>
    </location>
</feature>
<name>A0A9W8ZL96_9PLEO</name>
<feature type="compositionally biased region" description="Basic and acidic residues" evidence="1">
    <location>
        <begin position="152"/>
        <end position="169"/>
    </location>
</feature>
<reference evidence="2" key="1">
    <citation type="submission" date="2022-10" db="EMBL/GenBank/DDBJ databases">
        <title>Tapping the CABI collections for fungal endophytes: first genome assemblies for Collariella, Neodidymelliopsis, Ascochyta clinopodiicola, Didymella pomorum, Didymosphaeria variabile, Neocosmospora piperis and Neocucurbitaria cava.</title>
        <authorList>
            <person name="Hill R."/>
        </authorList>
    </citation>
    <scope>NUCLEOTIDE SEQUENCE</scope>
    <source>
        <strain evidence="2">IMI 355091</strain>
    </source>
</reference>
<accession>A0A9W8ZL96</accession>
<feature type="region of interest" description="Disordered" evidence="1">
    <location>
        <begin position="1"/>
        <end position="23"/>
    </location>
</feature>
<evidence type="ECO:0000313" key="2">
    <source>
        <dbReference type="EMBL" id="KAJ4411788.1"/>
    </source>
</evidence>
<evidence type="ECO:0000313" key="3">
    <source>
        <dbReference type="Proteomes" id="UP001140510"/>
    </source>
</evidence>
<feature type="compositionally biased region" description="Basic residues" evidence="1">
    <location>
        <begin position="170"/>
        <end position="184"/>
    </location>
</feature>
<organism evidence="2 3">
    <name type="scientific">Didymella pomorum</name>
    <dbReference type="NCBI Taxonomy" id="749634"/>
    <lineage>
        <taxon>Eukaryota</taxon>
        <taxon>Fungi</taxon>
        <taxon>Dikarya</taxon>
        <taxon>Ascomycota</taxon>
        <taxon>Pezizomycotina</taxon>
        <taxon>Dothideomycetes</taxon>
        <taxon>Pleosporomycetidae</taxon>
        <taxon>Pleosporales</taxon>
        <taxon>Pleosporineae</taxon>
        <taxon>Didymellaceae</taxon>
        <taxon>Didymella</taxon>
    </lineage>
</organism>